<feature type="chain" id="PRO_5032986405" description="Right handed beta helix domain-containing protein" evidence="2">
    <location>
        <begin position="45"/>
        <end position="437"/>
    </location>
</feature>
<protein>
    <recommendedName>
        <fullName evidence="5">Right handed beta helix domain-containing protein</fullName>
    </recommendedName>
</protein>
<evidence type="ECO:0000256" key="2">
    <source>
        <dbReference type="SAM" id="SignalP"/>
    </source>
</evidence>
<evidence type="ECO:0008006" key="5">
    <source>
        <dbReference type="Google" id="ProtNLM"/>
    </source>
</evidence>
<proteinExistence type="predicted"/>
<organism evidence="3 4">
    <name type="scientific">Modestobacter marinus</name>
    <dbReference type="NCBI Taxonomy" id="477641"/>
    <lineage>
        <taxon>Bacteria</taxon>
        <taxon>Bacillati</taxon>
        <taxon>Actinomycetota</taxon>
        <taxon>Actinomycetes</taxon>
        <taxon>Geodermatophilales</taxon>
        <taxon>Geodermatophilaceae</taxon>
        <taxon>Modestobacter</taxon>
    </lineage>
</organism>
<evidence type="ECO:0000313" key="3">
    <source>
        <dbReference type="EMBL" id="NIH66350.1"/>
    </source>
</evidence>
<keyword evidence="2" id="KW-0732">Signal</keyword>
<reference evidence="3 4" key="1">
    <citation type="submission" date="2020-02" db="EMBL/GenBank/DDBJ databases">
        <title>Sequencing the genomes of 1000 actinobacteria strains.</title>
        <authorList>
            <person name="Klenk H.-P."/>
        </authorList>
    </citation>
    <scope>NUCLEOTIDE SEQUENCE [LARGE SCALE GENOMIC DNA]</scope>
    <source>
        <strain evidence="3 4">DSM 45201</strain>
    </source>
</reference>
<feature type="compositionally biased region" description="Low complexity" evidence="1">
    <location>
        <begin position="74"/>
        <end position="108"/>
    </location>
</feature>
<dbReference type="SUPFAM" id="SSF51126">
    <property type="entry name" value="Pectin lyase-like"/>
    <property type="match status" value="1"/>
</dbReference>
<gene>
    <name evidence="3" type="ORF">FB380_000796</name>
</gene>
<accession>A0A846LVD4</accession>
<feature type="region of interest" description="Disordered" evidence="1">
    <location>
        <begin position="74"/>
        <end position="124"/>
    </location>
</feature>
<dbReference type="InterPro" id="IPR011050">
    <property type="entry name" value="Pectin_lyase_fold/virulence"/>
</dbReference>
<feature type="signal peptide" evidence="2">
    <location>
        <begin position="1"/>
        <end position="44"/>
    </location>
</feature>
<comment type="caution">
    <text evidence="3">The sequence shown here is derived from an EMBL/GenBank/DDBJ whole genome shotgun (WGS) entry which is preliminary data.</text>
</comment>
<dbReference type="Proteomes" id="UP000552836">
    <property type="component" value="Unassembled WGS sequence"/>
</dbReference>
<sequence>MPRSRFVSTRKSASATCRAIMGGGRSRWLALAIAMGCLVPVTEAATGAAEPVPAADVAAPAPAPVADAPVAAVTEAPTEDPATQPNAGAAASASADARADSLAASSSAPKPPAPAPAPTAEAPRVEEVAAPAPAPAPVKVEQVAAPAPAPAATTTSGAALSWAPPAGYANYPVTKVTATNSLTTISGRGGDVLIQLPKDRAVGPITIADCRNAVIIGGSIRALPSAKVSGYDQRAIYVRNCTGTVHIEGVHIDGAVSGAQTDGIAANAPKAILQIQNVRVDGLRGMSTGNHADVFQPWGGLREFRIDRLTGSSNFQGLHIFENTGPIGAGIIRNTNIFGHNDAPVDKGGYYIWTDCADDYPLTLDGVYVAPRPGRPFGQSVWPSVTHKTCAANVSNGVATWPKDASITGSVREGRPSSGDFVPAGSVGATYTSPGYR</sequence>
<evidence type="ECO:0000313" key="4">
    <source>
        <dbReference type="Proteomes" id="UP000552836"/>
    </source>
</evidence>
<name>A0A846LVD4_9ACTN</name>
<dbReference type="EMBL" id="JAAMPA010000001">
    <property type="protein sequence ID" value="NIH66350.1"/>
    <property type="molecule type" value="Genomic_DNA"/>
</dbReference>
<dbReference type="RefSeq" id="WP_166753948.1">
    <property type="nucleotide sequence ID" value="NZ_BAABJU010000010.1"/>
</dbReference>
<evidence type="ECO:0000256" key="1">
    <source>
        <dbReference type="SAM" id="MobiDB-lite"/>
    </source>
</evidence>
<dbReference type="AlphaFoldDB" id="A0A846LVD4"/>